<evidence type="ECO:0000313" key="2">
    <source>
        <dbReference type="EMBL" id="OJD27209.1"/>
    </source>
</evidence>
<proteinExistence type="predicted"/>
<gene>
    <name evidence="2" type="ORF">ACJ73_01393</name>
</gene>
<feature type="compositionally biased region" description="Basic and acidic residues" evidence="1">
    <location>
        <begin position="52"/>
        <end position="62"/>
    </location>
</feature>
<accession>A0A1J9QFC5</accession>
<dbReference type="Proteomes" id="UP000242791">
    <property type="component" value="Unassembled WGS sequence"/>
</dbReference>
<dbReference type="EMBL" id="LGTZ01000126">
    <property type="protein sequence ID" value="OJD27209.1"/>
    <property type="molecule type" value="Genomic_DNA"/>
</dbReference>
<reference evidence="2 3" key="1">
    <citation type="submission" date="2015-08" db="EMBL/GenBank/DDBJ databases">
        <title>Emmonsia species relationships and genome sequence.</title>
        <authorList>
            <person name="Cuomo C.A."/>
            <person name="Schwartz I.S."/>
            <person name="Kenyon C."/>
            <person name="De Hoog G.S."/>
            <person name="Govender N.P."/>
            <person name="Botha A."/>
            <person name="Moreno L."/>
            <person name="De Vries M."/>
            <person name="Munoz J.F."/>
            <person name="Stielow J.B."/>
        </authorList>
    </citation>
    <scope>NUCLEOTIDE SEQUENCE [LARGE SCALE GENOMIC DNA]</scope>
    <source>
        <strain evidence="2 3">EI222</strain>
    </source>
</reference>
<sequence length="62" mass="7192">MPPQQQPRNPDPKYVNFHPKVLFLQPSPDRADSAGTEKERKHKAPTYASCFDKTRRLNENRG</sequence>
<protein>
    <submittedName>
        <fullName evidence="2">Uncharacterized protein</fullName>
    </submittedName>
</protein>
<evidence type="ECO:0000256" key="1">
    <source>
        <dbReference type="SAM" id="MobiDB-lite"/>
    </source>
</evidence>
<organism evidence="2 3">
    <name type="scientific">Blastomyces percursus</name>
    <dbReference type="NCBI Taxonomy" id="1658174"/>
    <lineage>
        <taxon>Eukaryota</taxon>
        <taxon>Fungi</taxon>
        <taxon>Dikarya</taxon>
        <taxon>Ascomycota</taxon>
        <taxon>Pezizomycotina</taxon>
        <taxon>Eurotiomycetes</taxon>
        <taxon>Eurotiomycetidae</taxon>
        <taxon>Onygenales</taxon>
        <taxon>Ajellomycetaceae</taxon>
        <taxon>Blastomyces</taxon>
    </lineage>
</organism>
<dbReference type="VEuPathDB" id="FungiDB:ACJ73_01393"/>
<name>A0A1J9QFC5_9EURO</name>
<feature type="region of interest" description="Disordered" evidence="1">
    <location>
        <begin position="24"/>
        <end position="62"/>
    </location>
</feature>
<feature type="compositionally biased region" description="Basic and acidic residues" evidence="1">
    <location>
        <begin position="29"/>
        <end position="39"/>
    </location>
</feature>
<keyword evidence="3" id="KW-1185">Reference proteome</keyword>
<evidence type="ECO:0000313" key="3">
    <source>
        <dbReference type="Proteomes" id="UP000242791"/>
    </source>
</evidence>
<comment type="caution">
    <text evidence="2">The sequence shown here is derived from an EMBL/GenBank/DDBJ whole genome shotgun (WGS) entry which is preliminary data.</text>
</comment>
<dbReference type="AlphaFoldDB" id="A0A1J9QFC5"/>